<gene>
    <name evidence="4" type="ORF">FDZ14_13800</name>
</gene>
<dbReference type="EMBL" id="CP045272">
    <property type="protein sequence ID" value="QJX79803.1"/>
    <property type="molecule type" value="Genomic_DNA"/>
</dbReference>
<name>A0A6M6DXX3_PRIMG</name>
<accession>A0A6M6DXX3</accession>
<dbReference type="PANTHER" id="PTHR24174">
    <property type="entry name" value="ANKYRIN REPEAT AND STERILE ALPHA MOTIF DOMAIN-CONTAINING PROTEIN 1"/>
    <property type="match status" value="1"/>
</dbReference>
<dbReference type="RefSeq" id="WP_171777833.1">
    <property type="nucleotide sequence ID" value="NZ_CP045272.1"/>
</dbReference>
<dbReference type="PROSITE" id="PS50088">
    <property type="entry name" value="ANK_REPEAT"/>
    <property type="match status" value="3"/>
</dbReference>
<proteinExistence type="predicted"/>
<reference evidence="4 5" key="1">
    <citation type="submission" date="2019-10" db="EMBL/GenBank/DDBJ databases">
        <title>Complete genome sequences for adaption low water activity.</title>
        <authorList>
            <person name="Zhao L."/>
            <person name="Zhong J."/>
        </authorList>
    </citation>
    <scope>NUCLEOTIDE SEQUENCE [LARGE SCALE GENOMIC DNA]</scope>
    <source>
        <strain evidence="4 5">FDU301</strain>
    </source>
</reference>
<evidence type="ECO:0000256" key="1">
    <source>
        <dbReference type="ARBA" id="ARBA00022737"/>
    </source>
</evidence>
<evidence type="ECO:0000256" key="2">
    <source>
        <dbReference type="ARBA" id="ARBA00023043"/>
    </source>
</evidence>
<dbReference type="Gene3D" id="1.25.40.20">
    <property type="entry name" value="Ankyrin repeat-containing domain"/>
    <property type="match status" value="1"/>
</dbReference>
<keyword evidence="1" id="KW-0677">Repeat</keyword>
<dbReference type="Pfam" id="PF12796">
    <property type="entry name" value="Ank_2"/>
    <property type="match status" value="1"/>
</dbReference>
<sequence length="176" mass="19819">MEKNSVNKAIRNAIKRGNINSVKELIGKDKEILHTMTPFGSWLHIAAKKGQMEIVEYLVHKGIDVNIKGDIFDASPLRVAAGEGHVEIVQYLIQSGAELDVSLAKRNPLFSAIYGGHKEIVEYLVNQGIDISVQYTGENIEDMDAYRYAKEFGQTEIADYLKQKLNEKVQKRVLED</sequence>
<dbReference type="SMART" id="SM00248">
    <property type="entry name" value="ANK"/>
    <property type="match status" value="3"/>
</dbReference>
<dbReference type="InterPro" id="IPR033635">
    <property type="entry name" value="ANKS1/Caskin"/>
</dbReference>
<evidence type="ECO:0000256" key="3">
    <source>
        <dbReference type="PROSITE-ProRule" id="PRU00023"/>
    </source>
</evidence>
<dbReference type="InterPro" id="IPR002110">
    <property type="entry name" value="Ankyrin_rpt"/>
</dbReference>
<evidence type="ECO:0000313" key="5">
    <source>
        <dbReference type="Proteomes" id="UP000501076"/>
    </source>
</evidence>
<dbReference type="PANTHER" id="PTHR24174:SF16">
    <property type="entry name" value="CASKIN-2"/>
    <property type="match status" value="1"/>
</dbReference>
<dbReference type="Proteomes" id="UP000501076">
    <property type="component" value="Chromosome"/>
</dbReference>
<dbReference type="InterPro" id="IPR036770">
    <property type="entry name" value="Ankyrin_rpt-contain_sf"/>
</dbReference>
<feature type="repeat" description="ANK" evidence="3">
    <location>
        <begin position="43"/>
        <end position="70"/>
    </location>
</feature>
<organism evidence="4 5">
    <name type="scientific">Priestia megaterium</name>
    <name type="common">Bacillus megaterium</name>
    <dbReference type="NCBI Taxonomy" id="1404"/>
    <lineage>
        <taxon>Bacteria</taxon>
        <taxon>Bacillati</taxon>
        <taxon>Bacillota</taxon>
        <taxon>Bacilli</taxon>
        <taxon>Bacillales</taxon>
        <taxon>Bacillaceae</taxon>
        <taxon>Priestia</taxon>
    </lineage>
</organism>
<dbReference type="AlphaFoldDB" id="A0A6M6DXX3"/>
<evidence type="ECO:0000313" key="4">
    <source>
        <dbReference type="EMBL" id="QJX79803.1"/>
    </source>
</evidence>
<keyword evidence="2 3" id="KW-0040">ANK repeat</keyword>
<dbReference type="SUPFAM" id="SSF48403">
    <property type="entry name" value="Ankyrin repeat"/>
    <property type="match status" value="1"/>
</dbReference>
<protein>
    <submittedName>
        <fullName evidence="4">Ankyrin repeat domain-containing protein</fullName>
    </submittedName>
</protein>
<feature type="repeat" description="ANK" evidence="3">
    <location>
        <begin position="72"/>
        <end position="104"/>
    </location>
</feature>
<feature type="repeat" description="ANK" evidence="3">
    <location>
        <begin position="104"/>
        <end position="136"/>
    </location>
</feature>
<dbReference type="PROSITE" id="PS50297">
    <property type="entry name" value="ANK_REP_REGION"/>
    <property type="match status" value="3"/>
</dbReference>